<feature type="chain" id="PRO_5046448171" evidence="4">
    <location>
        <begin position="27"/>
        <end position="348"/>
    </location>
</feature>
<feature type="signal peptide" evidence="4">
    <location>
        <begin position="1"/>
        <end position="26"/>
    </location>
</feature>
<evidence type="ECO:0000256" key="2">
    <source>
        <dbReference type="ARBA" id="ARBA00022448"/>
    </source>
</evidence>
<evidence type="ECO:0000256" key="3">
    <source>
        <dbReference type="ARBA" id="ARBA00022729"/>
    </source>
</evidence>
<dbReference type="Gene3D" id="3.40.190.10">
    <property type="entry name" value="Periplasmic binding protein-like II"/>
    <property type="match status" value="2"/>
</dbReference>
<dbReference type="EMBL" id="CP121252">
    <property type="protein sequence ID" value="WFP17018.1"/>
    <property type="molecule type" value="Genomic_DNA"/>
</dbReference>
<dbReference type="InterPro" id="IPR010067">
    <property type="entry name" value="ABC_SsuA_sub-bd"/>
</dbReference>
<accession>A0ABY8H788</accession>
<evidence type="ECO:0000256" key="1">
    <source>
        <dbReference type="ARBA" id="ARBA00004418"/>
    </source>
</evidence>
<keyword evidence="3 4" id="KW-0732">Signal</keyword>
<dbReference type="Proteomes" id="UP001219037">
    <property type="component" value="Chromosome"/>
</dbReference>
<evidence type="ECO:0000259" key="5">
    <source>
        <dbReference type="Pfam" id="PF09084"/>
    </source>
</evidence>
<dbReference type="NCBIfam" id="TIGR01728">
    <property type="entry name" value="SsuA_fam"/>
    <property type="match status" value="1"/>
</dbReference>
<name>A0ABY8H788_9MICC</name>
<dbReference type="RefSeq" id="WP_278158245.1">
    <property type="nucleotide sequence ID" value="NZ_CP121252.1"/>
</dbReference>
<dbReference type="PROSITE" id="PS51257">
    <property type="entry name" value="PROKAR_LIPOPROTEIN"/>
    <property type="match status" value="1"/>
</dbReference>
<comment type="subcellular location">
    <subcellularLocation>
        <location evidence="1">Periplasm</location>
    </subcellularLocation>
</comment>
<keyword evidence="2" id="KW-0813">Transport</keyword>
<dbReference type="InterPro" id="IPR015168">
    <property type="entry name" value="SsuA/THI5"/>
</dbReference>
<reference evidence="6 7" key="1">
    <citation type="submission" date="2023-04" db="EMBL/GenBank/DDBJ databases">
        <title>Funneling lignin-derived compounds into biodiesel using alkali-halophilic Citricoccus sp. P2.</title>
        <authorList>
            <person name="Luo C.-B."/>
        </authorList>
    </citation>
    <scope>NUCLEOTIDE SEQUENCE [LARGE SCALE GENOMIC DNA]</scope>
    <source>
        <strain evidence="6 7">P2</strain>
    </source>
</reference>
<evidence type="ECO:0000313" key="7">
    <source>
        <dbReference type="Proteomes" id="UP001219037"/>
    </source>
</evidence>
<proteinExistence type="predicted"/>
<evidence type="ECO:0000256" key="4">
    <source>
        <dbReference type="SAM" id="SignalP"/>
    </source>
</evidence>
<feature type="domain" description="SsuA/THI5-like" evidence="5">
    <location>
        <begin position="61"/>
        <end position="262"/>
    </location>
</feature>
<organism evidence="6 7">
    <name type="scientific">Citricoccus muralis</name>
    <dbReference type="NCBI Taxonomy" id="169134"/>
    <lineage>
        <taxon>Bacteria</taxon>
        <taxon>Bacillati</taxon>
        <taxon>Actinomycetota</taxon>
        <taxon>Actinomycetes</taxon>
        <taxon>Micrococcales</taxon>
        <taxon>Micrococcaceae</taxon>
        <taxon>Citricoccus</taxon>
    </lineage>
</organism>
<keyword evidence="7" id="KW-1185">Reference proteome</keyword>
<protein>
    <submittedName>
        <fullName evidence="6">Aliphatic sulfonate ABC transporter substrate-binding protein</fullName>
    </submittedName>
</protein>
<dbReference type="SUPFAM" id="SSF53850">
    <property type="entry name" value="Periplasmic binding protein-like II"/>
    <property type="match status" value="1"/>
</dbReference>
<dbReference type="Pfam" id="PF09084">
    <property type="entry name" value="NMT1"/>
    <property type="match status" value="1"/>
</dbReference>
<evidence type="ECO:0000313" key="6">
    <source>
        <dbReference type="EMBL" id="WFP17018.1"/>
    </source>
</evidence>
<dbReference type="PANTHER" id="PTHR30024">
    <property type="entry name" value="ALIPHATIC SULFONATES-BINDING PROTEIN-RELATED"/>
    <property type="match status" value="1"/>
</dbReference>
<gene>
    <name evidence="6" type="ORF">P8192_02520</name>
</gene>
<dbReference type="PANTHER" id="PTHR30024:SF21">
    <property type="entry name" value="ABC TRANSPORTER SUBSTRATE-BINDING PROTEIN"/>
    <property type="match status" value="1"/>
</dbReference>
<sequence length="348" mass="36758">MTQSTRTLITSIAAVAAAALTLTACAGEGGSGENTGDGNGSSVDTLSIDYATYNPLSLIIKEQGWLEEELEADGVDVEWVFSAGSNKANENLRANAIDVGSTAGSAALLSRSTGTPIKTIDVVGNVEWTALVAAEDSDITEVTDLEGSSVAATRGTDPYFFLVQALDEAGVDLNSVEVQNLQHADGRTALQNGSVDAWAGLDPIMASAESEGANLFYRNVDLNTYSFLNATESFIEESPELAQLVVDTYERARAWALENPDETAQILADEADIDLELAQTVIGERSGFDISPVPGDDQYAVLERIAPIFVSTGDVDDQATIDTALEELFEPRFAEAAADPADADDTEE</sequence>